<accession>A0AAE0IZP4</accession>
<name>A0AAE0IZP4_9PEZI</name>
<keyword evidence="7" id="KW-1185">Reference proteome</keyword>
<dbReference type="GeneID" id="87862989"/>
<organism evidence="6 7">
    <name type="scientific">Neurospora tetraspora</name>
    <dbReference type="NCBI Taxonomy" id="94610"/>
    <lineage>
        <taxon>Eukaryota</taxon>
        <taxon>Fungi</taxon>
        <taxon>Dikarya</taxon>
        <taxon>Ascomycota</taxon>
        <taxon>Pezizomycotina</taxon>
        <taxon>Sordariomycetes</taxon>
        <taxon>Sordariomycetidae</taxon>
        <taxon>Sordariales</taxon>
        <taxon>Sordariaceae</taxon>
        <taxon>Neurospora</taxon>
    </lineage>
</organism>
<dbReference type="SUPFAM" id="SSF56176">
    <property type="entry name" value="FAD-binding/transporter-associated domain-like"/>
    <property type="match status" value="1"/>
</dbReference>
<dbReference type="InterPro" id="IPR016169">
    <property type="entry name" value="FAD-bd_PCMH_sub2"/>
</dbReference>
<feature type="domain" description="FAD-binding PCMH-type" evidence="5">
    <location>
        <begin position="1"/>
        <end position="123"/>
    </location>
</feature>
<dbReference type="InterPro" id="IPR036318">
    <property type="entry name" value="FAD-bd_PCMH-like_sf"/>
</dbReference>
<comment type="similarity">
    <text evidence="1">Belongs to the oxygen-dependent FAD-linked oxidoreductase family.</text>
</comment>
<dbReference type="PANTHER" id="PTHR42973:SF53">
    <property type="entry name" value="FAD-BINDING PCMH-TYPE DOMAIN-CONTAINING PROTEIN-RELATED"/>
    <property type="match status" value="1"/>
</dbReference>
<proteinExistence type="inferred from homology"/>
<dbReference type="Proteomes" id="UP001278500">
    <property type="component" value="Unassembled WGS sequence"/>
</dbReference>
<comment type="caution">
    <text evidence="6">The sequence shown here is derived from an EMBL/GenBank/DDBJ whole genome shotgun (WGS) entry which is preliminary data.</text>
</comment>
<dbReference type="PANTHER" id="PTHR42973">
    <property type="entry name" value="BINDING OXIDOREDUCTASE, PUTATIVE (AFU_ORTHOLOGUE AFUA_1G17690)-RELATED"/>
    <property type="match status" value="1"/>
</dbReference>
<evidence type="ECO:0000256" key="1">
    <source>
        <dbReference type="ARBA" id="ARBA00005466"/>
    </source>
</evidence>
<dbReference type="Gene3D" id="3.30.465.10">
    <property type="match status" value="1"/>
</dbReference>
<keyword evidence="2" id="KW-0285">Flavoprotein</keyword>
<keyword evidence="3" id="KW-0274">FAD</keyword>
<reference evidence="6" key="2">
    <citation type="submission" date="2023-06" db="EMBL/GenBank/DDBJ databases">
        <authorList>
            <consortium name="Lawrence Berkeley National Laboratory"/>
            <person name="Haridas S."/>
            <person name="Hensen N."/>
            <person name="Bonometti L."/>
            <person name="Westerberg I."/>
            <person name="Brannstrom I.O."/>
            <person name="Guillou S."/>
            <person name="Cros-Aarteil S."/>
            <person name="Calhoun S."/>
            <person name="Kuo A."/>
            <person name="Mondo S."/>
            <person name="Pangilinan J."/>
            <person name="Riley R."/>
            <person name="Labutti K."/>
            <person name="Andreopoulos B."/>
            <person name="Lipzen A."/>
            <person name="Chen C."/>
            <person name="Yanf M."/>
            <person name="Daum C."/>
            <person name="Ng V."/>
            <person name="Clum A."/>
            <person name="Steindorff A."/>
            <person name="Ohm R."/>
            <person name="Martin F."/>
            <person name="Silar P."/>
            <person name="Natvig D."/>
            <person name="Lalanne C."/>
            <person name="Gautier V."/>
            <person name="Ament-Velasquez S.L."/>
            <person name="Kruys A."/>
            <person name="Hutchinson M.I."/>
            <person name="Powell A.J."/>
            <person name="Barry K."/>
            <person name="Miller A.N."/>
            <person name="Grigoriev I.V."/>
            <person name="Debuchy R."/>
            <person name="Gladieux P."/>
            <person name="Thoren M.H."/>
            <person name="Johannesson H."/>
        </authorList>
    </citation>
    <scope>NUCLEOTIDE SEQUENCE</scope>
    <source>
        <strain evidence="6">CBS 560.94</strain>
    </source>
</reference>
<dbReference type="InterPro" id="IPR006094">
    <property type="entry name" value="Oxid_FAD_bind_N"/>
</dbReference>
<gene>
    <name evidence="6" type="ORF">B0H65DRAFT_446958</name>
</gene>
<dbReference type="AlphaFoldDB" id="A0AAE0IZP4"/>
<evidence type="ECO:0000259" key="5">
    <source>
        <dbReference type="PROSITE" id="PS51387"/>
    </source>
</evidence>
<reference evidence="6" key="1">
    <citation type="journal article" date="2023" name="Mol. Phylogenet. Evol.">
        <title>Genome-scale phylogeny and comparative genomics of the fungal order Sordariales.</title>
        <authorList>
            <person name="Hensen N."/>
            <person name="Bonometti L."/>
            <person name="Westerberg I."/>
            <person name="Brannstrom I.O."/>
            <person name="Guillou S."/>
            <person name="Cros-Aarteil S."/>
            <person name="Calhoun S."/>
            <person name="Haridas S."/>
            <person name="Kuo A."/>
            <person name="Mondo S."/>
            <person name="Pangilinan J."/>
            <person name="Riley R."/>
            <person name="LaButti K."/>
            <person name="Andreopoulos B."/>
            <person name="Lipzen A."/>
            <person name="Chen C."/>
            <person name="Yan M."/>
            <person name="Daum C."/>
            <person name="Ng V."/>
            <person name="Clum A."/>
            <person name="Steindorff A."/>
            <person name="Ohm R.A."/>
            <person name="Martin F."/>
            <person name="Silar P."/>
            <person name="Natvig D.O."/>
            <person name="Lalanne C."/>
            <person name="Gautier V."/>
            <person name="Ament-Velasquez S.L."/>
            <person name="Kruys A."/>
            <person name="Hutchinson M.I."/>
            <person name="Powell A.J."/>
            <person name="Barry K."/>
            <person name="Miller A.N."/>
            <person name="Grigoriev I.V."/>
            <person name="Debuchy R."/>
            <person name="Gladieux P."/>
            <person name="Hiltunen Thoren M."/>
            <person name="Johannesson H."/>
        </authorList>
    </citation>
    <scope>NUCLEOTIDE SEQUENCE</scope>
    <source>
        <strain evidence="6">CBS 560.94</strain>
    </source>
</reference>
<protein>
    <recommendedName>
        <fullName evidence="5">FAD-binding PCMH-type domain-containing protein</fullName>
    </recommendedName>
</protein>
<dbReference type="EMBL" id="JAUEPP010000011">
    <property type="protein sequence ID" value="KAK3334283.1"/>
    <property type="molecule type" value="Genomic_DNA"/>
</dbReference>
<dbReference type="GO" id="GO:0071949">
    <property type="term" value="F:FAD binding"/>
    <property type="evidence" value="ECO:0007669"/>
    <property type="project" value="InterPro"/>
</dbReference>
<dbReference type="InterPro" id="IPR016166">
    <property type="entry name" value="FAD-bd_PCMH"/>
</dbReference>
<sequence length="123" mass="12977">MGWGSNNIDGGVVIDLGLINNIAYDAATETVDLGPGARWREVYSELQKYGRAVAGGRDGDVGVGGLLLGGGNTYFTARKGFACDNVISYEVILADGRITTADKYKHADLFRVLKGAGGEYKGD</sequence>
<dbReference type="RefSeq" id="XP_062676449.1">
    <property type="nucleotide sequence ID" value="XM_062825835.1"/>
</dbReference>
<evidence type="ECO:0000256" key="3">
    <source>
        <dbReference type="ARBA" id="ARBA00022827"/>
    </source>
</evidence>
<evidence type="ECO:0000256" key="4">
    <source>
        <dbReference type="ARBA" id="ARBA00023002"/>
    </source>
</evidence>
<dbReference type="Pfam" id="PF01565">
    <property type="entry name" value="FAD_binding_4"/>
    <property type="match status" value="1"/>
</dbReference>
<dbReference type="GO" id="GO:0016491">
    <property type="term" value="F:oxidoreductase activity"/>
    <property type="evidence" value="ECO:0007669"/>
    <property type="project" value="UniProtKB-KW"/>
</dbReference>
<dbReference type="InterPro" id="IPR050416">
    <property type="entry name" value="FAD-linked_Oxidoreductase"/>
</dbReference>
<keyword evidence="4" id="KW-0560">Oxidoreductase</keyword>
<dbReference type="PROSITE" id="PS51387">
    <property type="entry name" value="FAD_PCMH"/>
    <property type="match status" value="1"/>
</dbReference>
<evidence type="ECO:0000256" key="2">
    <source>
        <dbReference type="ARBA" id="ARBA00022630"/>
    </source>
</evidence>
<evidence type="ECO:0000313" key="7">
    <source>
        <dbReference type="Proteomes" id="UP001278500"/>
    </source>
</evidence>
<evidence type="ECO:0000313" key="6">
    <source>
        <dbReference type="EMBL" id="KAK3334283.1"/>
    </source>
</evidence>